<evidence type="ECO:0000256" key="5">
    <source>
        <dbReference type="ARBA" id="ARBA00023136"/>
    </source>
</evidence>
<organism evidence="8 9">
    <name type="scientific">Dictyostelium purpureum</name>
    <name type="common">Slime mold</name>
    <dbReference type="NCBI Taxonomy" id="5786"/>
    <lineage>
        <taxon>Eukaryota</taxon>
        <taxon>Amoebozoa</taxon>
        <taxon>Evosea</taxon>
        <taxon>Eumycetozoa</taxon>
        <taxon>Dictyostelia</taxon>
        <taxon>Dictyosteliales</taxon>
        <taxon>Dictyosteliaceae</taxon>
        <taxon>Dictyostelium</taxon>
    </lineage>
</organism>
<name>F0Z6M5_DICPU</name>
<evidence type="ECO:0000256" key="3">
    <source>
        <dbReference type="ARBA" id="ARBA00022692"/>
    </source>
</evidence>
<sequence length="64" mass="7630">LGLFGFHRLYLEDYDYFVIYMFTLSICGVGFFVDLFYLPTMIKRYNKKVKKQKDIISRTGTEGE</sequence>
<accession>F0Z6M5</accession>
<dbReference type="GO" id="GO:0016020">
    <property type="term" value="C:membrane"/>
    <property type="evidence" value="ECO:0007669"/>
    <property type="project" value="UniProtKB-SubCell"/>
</dbReference>
<feature type="domain" description="TM2" evidence="7">
    <location>
        <begin position="1"/>
        <end position="36"/>
    </location>
</feature>
<evidence type="ECO:0000256" key="4">
    <source>
        <dbReference type="ARBA" id="ARBA00022989"/>
    </source>
</evidence>
<dbReference type="VEuPathDB" id="AmoebaDB:DICPUDRAFT_13540"/>
<comment type="similarity">
    <text evidence="2">Belongs to the TM2 family.</text>
</comment>
<dbReference type="PANTHER" id="PTHR21016:SF26">
    <property type="entry name" value="TM2 DOMAIN-CONTAINING PROTEIN DDB_G0287015"/>
    <property type="match status" value="1"/>
</dbReference>
<evidence type="ECO:0000313" key="9">
    <source>
        <dbReference type="Proteomes" id="UP000001064"/>
    </source>
</evidence>
<dbReference type="InParanoid" id="F0Z6M5"/>
<dbReference type="InterPro" id="IPR050932">
    <property type="entry name" value="TM2D1-3-like"/>
</dbReference>
<dbReference type="Proteomes" id="UP000001064">
    <property type="component" value="Unassembled WGS sequence"/>
</dbReference>
<comment type="subcellular location">
    <subcellularLocation>
        <location evidence="1">Membrane</location>
        <topology evidence="1">Multi-pass membrane protein</topology>
    </subcellularLocation>
</comment>
<dbReference type="PANTHER" id="PTHR21016">
    <property type="entry name" value="BETA-AMYLOID BINDING PROTEIN-RELATED"/>
    <property type="match status" value="1"/>
</dbReference>
<evidence type="ECO:0000256" key="2">
    <source>
        <dbReference type="ARBA" id="ARBA00008284"/>
    </source>
</evidence>
<proteinExistence type="inferred from homology"/>
<keyword evidence="5 6" id="KW-0472">Membrane</keyword>
<protein>
    <recommendedName>
        <fullName evidence="7">TM2 domain-containing protein</fullName>
    </recommendedName>
</protein>
<keyword evidence="9" id="KW-1185">Reference proteome</keyword>
<evidence type="ECO:0000256" key="6">
    <source>
        <dbReference type="SAM" id="Phobius"/>
    </source>
</evidence>
<dbReference type="Pfam" id="PF05154">
    <property type="entry name" value="TM2"/>
    <property type="match status" value="1"/>
</dbReference>
<evidence type="ECO:0000313" key="8">
    <source>
        <dbReference type="EMBL" id="EGC40337.1"/>
    </source>
</evidence>
<dbReference type="AlphaFoldDB" id="F0Z6M5"/>
<evidence type="ECO:0000259" key="7">
    <source>
        <dbReference type="Pfam" id="PF05154"/>
    </source>
</evidence>
<feature type="non-terminal residue" evidence="8">
    <location>
        <position position="1"/>
    </location>
</feature>
<keyword evidence="4 6" id="KW-1133">Transmembrane helix</keyword>
<keyword evidence="3 6" id="KW-0812">Transmembrane</keyword>
<feature type="non-terminal residue" evidence="8">
    <location>
        <position position="64"/>
    </location>
</feature>
<dbReference type="KEGG" id="dpp:DICPUDRAFT_13540"/>
<evidence type="ECO:0000256" key="1">
    <source>
        <dbReference type="ARBA" id="ARBA00004141"/>
    </source>
</evidence>
<dbReference type="EMBL" id="GL870943">
    <property type="protein sequence ID" value="EGC40337.1"/>
    <property type="molecule type" value="Genomic_DNA"/>
</dbReference>
<gene>
    <name evidence="8" type="ORF">DICPUDRAFT_13540</name>
</gene>
<dbReference type="GeneID" id="10503521"/>
<feature type="transmembrane region" description="Helical" evidence="6">
    <location>
        <begin position="17"/>
        <end position="38"/>
    </location>
</feature>
<reference evidence="9" key="1">
    <citation type="journal article" date="2011" name="Genome Biol.">
        <title>Comparative genomics of the social amoebae Dictyostelium discoideum and Dictyostelium purpureum.</title>
        <authorList>
            <consortium name="US DOE Joint Genome Institute (JGI-PGF)"/>
            <person name="Sucgang R."/>
            <person name="Kuo A."/>
            <person name="Tian X."/>
            <person name="Salerno W."/>
            <person name="Parikh A."/>
            <person name="Feasley C.L."/>
            <person name="Dalin E."/>
            <person name="Tu H."/>
            <person name="Huang E."/>
            <person name="Barry K."/>
            <person name="Lindquist E."/>
            <person name="Shapiro H."/>
            <person name="Bruce D."/>
            <person name="Schmutz J."/>
            <person name="Salamov A."/>
            <person name="Fey P."/>
            <person name="Gaudet P."/>
            <person name="Anjard C."/>
            <person name="Babu M.M."/>
            <person name="Basu S."/>
            <person name="Bushmanova Y."/>
            <person name="van der Wel H."/>
            <person name="Katoh-Kurasawa M."/>
            <person name="Dinh C."/>
            <person name="Coutinho P.M."/>
            <person name="Saito T."/>
            <person name="Elias M."/>
            <person name="Schaap P."/>
            <person name="Kay R.R."/>
            <person name="Henrissat B."/>
            <person name="Eichinger L."/>
            <person name="Rivero F."/>
            <person name="Putnam N.H."/>
            <person name="West C.M."/>
            <person name="Loomis W.F."/>
            <person name="Chisholm R.L."/>
            <person name="Shaulsky G."/>
            <person name="Strassmann J.E."/>
            <person name="Queller D.C."/>
            <person name="Kuspa A."/>
            <person name="Grigoriev I.V."/>
        </authorList>
    </citation>
    <scope>NUCLEOTIDE SEQUENCE [LARGE SCALE GENOMIC DNA]</scope>
    <source>
        <strain evidence="9">QSDP1</strain>
    </source>
</reference>
<dbReference type="OrthoDB" id="10262359at2759"/>
<dbReference type="InterPro" id="IPR007829">
    <property type="entry name" value="TM2"/>
</dbReference>
<dbReference type="RefSeq" id="XP_003283088.1">
    <property type="nucleotide sequence ID" value="XM_003283040.1"/>
</dbReference>